<protein>
    <recommendedName>
        <fullName evidence="3">HTH crp-type domain-containing protein</fullName>
    </recommendedName>
</protein>
<dbReference type="EMBL" id="PVWK01000111">
    <property type="protein sequence ID" value="PSB26221.1"/>
    <property type="molecule type" value="Genomic_DNA"/>
</dbReference>
<proteinExistence type="predicted"/>
<evidence type="ECO:0000313" key="2">
    <source>
        <dbReference type="Proteomes" id="UP000239576"/>
    </source>
</evidence>
<dbReference type="AlphaFoldDB" id="A0A2T1E0L1"/>
<keyword evidence="2" id="KW-1185">Reference proteome</keyword>
<gene>
    <name evidence="1" type="ORF">C7B82_20600</name>
</gene>
<accession>A0A2T1E0L1</accession>
<reference evidence="1 2" key="2">
    <citation type="submission" date="2018-03" db="EMBL/GenBank/DDBJ databases">
        <title>The ancient ancestry and fast evolution of plastids.</title>
        <authorList>
            <person name="Moore K.R."/>
            <person name="Magnabosco C."/>
            <person name="Momper L."/>
            <person name="Gold D.A."/>
            <person name="Bosak T."/>
            <person name="Fournier G.P."/>
        </authorList>
    </citation>
    <scope>NUCLEOTIDE SEQUENCE [LARGE SCALE GENOMIC DNA]</scope>
    <source>
        <strain evidence="1 2">ULC18</strain>
    </source>
</reference>
<evidence type="ECO:0008006" key="3">
    <source>
        <dbReference type="Google" id="ProtNLM"/>
    </source>
</evidence>
<comment type="caution">
    <text evidence="1">The sequence shown here is derived from an EMBL/GenBank/DDBJ whole genome shotgun (WGS) entry which is preliminary data.</text>
</comment>
<organism evidence="1 2">
    <name type="scientific">Stenomitos frigidus ULC18</name>
    <dbReference type="NCBI Taxonomy" id="2107698"/>
    <lineage>
        <taxon>Bacteria</taxon>
        <taxon>Bacillati</taxon>
        <taxon>Cyanobacteriota</taxon>
        <taxon>Cyanophyceae</taxon>
        <taxon>Leptolyngbyales</taxon>
        <taxon>Leptolyngbyaceae</taxon>
        <taxon>Stenomitos</taxon>
    </lineage>
</organism>
<dbReference type="Proteomes" id="UP000239576">
    <property type="component" value="Unassembled WGS sequence"/>
</dbReference>
<sequence length="115" mass="13120">MPHLQPAAGHLLVLIGIMTNSAPHSEGYKTEASGIQKPLQFVQILKDLIRYARTLKLTGTQYDRWLYLWKRGPYGDRWVDIPLPVEIAALLSVDPRTVQRAARRLEDCDLFDFSS</sequence>
<evidence type="ECO:0000313" key="1">
    <source>
        <dbReference type="EMBL" id="PSB26221.1"/>
    </source>
</evidence>
<name>A0A2T1E0L1_9CYAN</name>
<reference evidence="2" key="1">
    <citation type="submission" date="2018-02" db="EMBL/GenBank/DDBJ databases">
        <authorList>
            <person name="Moore K."/>
            <person name="Momper L."/>
        </authorList>
    </citation>
    <scope>NUCLEOTIDE SEQUENCE [LARGE SCALE GENOMIC DNA]</scope>
    <source>
        <strain evidence="2">ULC18</strain>
    </source>
</reference>